<dbReference type="Proteomes" id="UP000199034">
    <property type="component" value="Unassembled WGS sequence"/>
</dbReference>
<proteinExistence type="predicted"/>
<evidence type="ECO:0008006" key="4">
    <source>
        <dbReference type="Google" id="ProtNLM"/>
    </source>
</evidence>
<dbReference type="RefSeq" id="WP_090858521.1">
    <property type="nucleotide sequence ID" value="NZ_FMZM01000009.1"/>
</dbReference>
<dbReference type="AlphaFoldDB" id="A0A1G6VQT1"/>
<protein>
    <recommendedName>
        <fullName evidence="4">SurA N-terminal domain-containing protein</fullName>
    </recommendedName>
</protein>
<name>A0A1G6VQT1_9ACTN</name>
<accession>A0A1G6VQT1</accession>
<sequence>MSPRRPLAVVLAAVVPVCAGLLTGCGVTDAGIRPGQAVSINGTTISVTRVDDVASSACAVLRSDPQFDGQAIAGTTLRNAAQRGLSLEVMADQLVDAFDVQVPDTDETAQAYRETYASADPDDVAAAEPVFVADQYFSNVLLAIGAEEAGADAAQDAVVAAGVAAVQDWQADADIDTNPAFDAISVGDDQILTTRDDLSVATTDFAVDASAAEAPEGFAKDLPESQRCGG</sequence>
<dbReference type="EMBL" id="FMZM01000009">
    <property type="protein sequence ID" value="SDD55891.1"/>
    <property type="molecule type" value="Genomic_DNA"/>
</dbReference>
<evidence type="ECO:0000256" key="1">
    <source>
        <dbReference type="SAM" id="SignalP"/>
    </source>
</evidence>
<feature type="signal peptide" evidence="1">
    <location>
        <begin position="1"/>
        <end position="19"/>
    </location>
</feature>
<keyword evidence="3" id="KW-1185">Reference proteome</keyword>
<feature type="chain" id="PRO_5039025061" description="SurA N-terminal domain-containing protein" evidence="1">
    <location>
        <begin position="20"/>
        <end position="230"/>
    </location>
</feature>
<dbReference type="STRING" id="1045774.SAMN05421872_10919"/>
<organism evidence="2 3">
    <name type="scientific">Nocardioides lianchengensis</name>
    <dbReference type="NCBI Taxonomy" id="1045774"/>
    <lineage>
        <taxon>Bacteria</taxon>
        <taxon>Bacillati</taxon>
        <taxon>Actinomycetota</taxon>
        <taxon>Actinomycetes</taxon>
        <taxon>Propionibacteriales</taxon>
        <taxon>Nocardioidaceae</taxon>
        <taxon>Nocardioides</taxon>
    </lineage>
</organism>
<dbReference type="PROSITE" id="PS51257">
    <property type="entry name" value="PROKAR_LIPOPROTEIN"/>
    <property type="match status" value="1"/>
</dbReference>
<keyword evidence="1" id="KW-0732">Signal</keyword>
<evidence type="ECO:0000313" key="2">
    <source>
        <dbReference type="EMBL" id="SDD55891.1"/>
    </source>
</evidence>
<gene>
    <name evidence="2" type="ORF">SAMN05421872_10919</name>
</gene>
<reference evidence="2 3" key="1">
    <citation type="submission" date="2016-10" db="EMBL/GenBank/DDBJ databases">
        <authorList>
            <person name="de Groot N.N."/>
        </authorList>
    </citation>
    <scope>NUCLEOTIDE SEQUENCE [LARGE SCALE GENOMIC DNA]</scope>
    <source>
        <strain evidence="2 3">CGMCC 4.6858</strain>
    </source>
</reference>
<evidence type="ECO:0000313" key="3">
    <source>
        <dbReference type="Proteomes" id="UP000199034"/>
    </source>
</evidence>